<dbReference type="SUPFAM" id="SSF56281">
    <property type="entry name" value="Metallo-hydrolase/oxidoreductase"/>
    <property type="match status" value="1"/>
</dbReference>
<comment type="caution">
    <text evidence="2">The sequence shown here is derived from an EMBL/GenBank/DDBJ whole genome shotgun (WGS) entry which is preliminary data.</text>
</comment>
<protein>
    <recommendedName>
        <fullName evidence="4">Metallo-beta-lactamase domain-containing protein</fullName>
    </recommendedName>
</protein>
<proteinExistence type="predicted"/>
<name>A0ABD5WKU5_9EURY</name>
<dbReference type="Proteomes" id="UP001596407">
    <property type="component" value="Unassembled WGS sequence"/>
</dbReference>
<feature type="region of interest" description="Disordered" evidence="1">
    <location>
        <begin position="87"/>
        <end position="108"/>
    </location>
</feature>
<gene>
    <name evidence="2" type="ORF">ACFQJ6_06060</name>
</gene>
<dbReference type="AlphaFoldDB" id="A0ABD5WKU5"/>
<sequence length="108" mass="11953">MHLTLLGSGGDSQTPMPTCDCRVCDPAREEGAPHARLGNSTLVREANAVVDAPESIWAMLNRHDVTDVEYIFVSHHHMDHVGVCESCRPSDARSTPSKTGTTRTRRRW</sequence>
<dbReference type="GeneID" id="79303705"/>
<keyword evidence="3" id="KW-1185">Reference proteome</keyword>
<organism evidence="2 3">
    <name type="scientific">Halorussus caseinilyticus</name>
    <dbReference type="NCBI Taxonomy" id="3034025"/>
    <lineage>
        <taxon>Archaea</taxon>
        <taxon>Methanobacteriati</taxon>
        <taxon>Methanobacteriota</taxon>
        <taxon>Stenosarchaea group</taxon>
        <taxon>Halobacteria</taxon>
        <taxon>Halobacteriales</taxon>
        <taxon>Haladaptataceae</taxon>
        <taxon>Halorussus</taxon>
    </lineage>
</organism>
<dbReference type="EMBL" id="JBHSZH010000005">
    <property type="protein sequence ID" value="MFC7079772.1"/>
    <property type="molecule type" value="Genomic_DNA"/>
</dbReference>
<accession>A0ABD5WKU5</accession>
<evidence type="ECO:0000256" key="1">
    <source>
        <dbReference type="SAM" id="MobiDB-lite"/>
    </source>
</evidence>
<evidence type="ECO:0000313" key="3">
    <source>
        <dbReference type="Proteomes" id="UP001596407"/>
    </source>
</evidence>
<dbReference type="InterPro" id="IPR036866">
    <property type="entry name" value="RibonucZ/Hydroxyglut_hydro"/>
</dbReference>
<evidence type="ECO:0008006" key="4">
    <source>
        <dbReference type="Google" id="ProtNLM"/>
    </source>
</evidence>
<reference evidence="2 3" key="1">
    <citation type="journal article" date="2019" name="Int. J. Syst. Evol. Microbiol.">
        <title>The Global Catalogue of Microorganisms (GCM) 10K type strain sequencing project: providing services to taxonomists for standard genome sequencing and annotation.</title>
        <authorList>
            <consortium name="The Broad Institute Genomics Platform"/>
            <consortium name="The Broad Institute Genome Sequencing Center for Infectious Disease"/>
            <person name="Wu L."/>
            <person name="Ma J."/>
        </authorList>
    </citation>
    <scope>NUCLEOTIDE SEQUENCE [LARGE SCALE GENOMIC DNA]</scope>
    <source>
        <strain evidence="2 3">DT72</strain>
    </source>
</reference>
<dbReference type="RefSeq" id="WP_276279144.1">
    <property type="nucleotide sequence ID" value="NZ_CP119809.1"/>
</dbReference>
<dbReference type="Gene3D" id="3.60.15.10">
    <property type="entry name" value="Ribonuclease Z/Hydroxyacylglutathione hydrolase-like"/>
    <property type="match status" value="1"/>
</dbReference>
<evidence type="ECO:0000313" key="2">
    <source>
        <dbReference type="EMBL" id="MFC7079772.1"/>
    </source>
</evidence>
<feature type="compositionally biased region" description="Polar residues" evidence="1">
    <location>
        <begin position="92"/>
        <end position="102"/>
    </location>
</feature>